<dbReference type="EMBL" id="JACDUT010000010">
    <property type="protein sequence ID" value="MBA2876192.1"/>
    <property type="molecule type" value="Genomic_DNA"/>
</dbReference>
<accession>A0A7V9Z8U8</accession>
<dbReference type="Gene3D" id="3.40.50.880">
    <property type="match status" value="1"/>
</dbReference>
<name>A0A7V9Z8U8_9BACL</name>
<sequence length="47" mass="5505">MNFGKVDFIDVEFDGNDCLKNYDTIYINGGNPFYLFRHLKKSGKRTI</sequence>
<dbReference type="SUPFAM" id="SSF52317">
    <property type="entry name" value="Class I glutamine amidotransferase-like"/>
    <property type="match status" value="1"/>
</dbReference>
<dbReference type="AlphaFoldDB" id="A0A7V9Z8U8"/>
<organism evidence="1 2">
    <name type="scientific">Thermaerobacillus caldiproteolyticus</name>
    <dbReference type="NCBI Taxonomy" id="247480"/>
    <lineage>
        <taxon>Bacteria</taxon>
        <taxon>Bacillati</taxon>
        <taxon>Bacillota</taxon>
        <taxon>Bacilli</taxon>
        <taxon>Bacillales</taxon>
        <taxon>Anoxybacillaceae</taxon>
        <taxon>Thermaerobacillus</taxon>
    </lineage>
</organism>
<reference evidence="1 2" key="1">
    <citation type="submission" date="2020-07" db="EMBL/GenBank/DDBJ databases">
        <title>Genomic Encyclopedia of Type Strains, Phase IV (KMG-IV): sequencing the most valuable type-strain genomes for metagenomic binning, comparative biology and taxonomic classification.</title>
        <authorList>
            <person name="Goeker M."/>
        </authorList>
    </citation>
    <scope>NUCLEOTIDE SEQUENCE [LARGE SCALE GENOMIC DNA]</scope>
    <source>
        <strain evidence="1 2">DSM 15730</strain>
    </source>
</reference>
<keyword evidence="2" id="KW-1185">Reference proteome</keyword>
<dbReference type="Proteomes" id="UP000523087">
    <property type="component" value="Unassembled WGS sequence"/>
</dbReference>
<evidence type="ECO:0000313" key="2">
    <source>
        <dbReference type="Proteomes" id="UP000523087"/>
    </source>
</evidence>
<comment type="caution">
    <text evidence="1">The sequence shown here is derived from an EMBL/GenBank/DDBJ whole genome shotgun (WGS) entry which is preliminary data.</text>
</comment>
<dbReference type="InterPro" id="IPR029062">
    <property type="entry name" value="Class_I_gatase-like"/>
</dbReference>
<protein>
    <submittedName>
        <fullName evidence="1">Peptidase E</fullName>
    </submittedName>
</protein>
<evidence type="ECO:0000313" key="1">
    <source>
        <dbReference type="EMBL" id="MBA2876192.1"/>
    </source>
</evidence>
<proteinExistence type="predicted"/>
<gene>
    <name evidence="1" type="ORF">HNR31_002987</name>
</gene>